<comment type="caution">
    <text evidence="3">The sequence shown here is derived from an EMBL/GenBank/DDBJ whole genome shotgun (WGS) entry which is preliminary data.</text>
</comment>
<dbReference type="AlphaFoldDB" id="A0A1A6HR66"/>
<accession>A0A1A6HR66</accession>
<keyword evidence="4" id="KW-1185">Reference proteome</keyword>
<dbReference type="SMART" id="SM01277">
    <property type="entry name" value="MAGUK_N_PEST"/>
    <property type="match status" value="1"/>
</dbReference>
<dbReference type="STRING" id="56216.A0A1A6HR66"/>
<feature type="region of interest" description="Disordered" evidence="1">
    <location>
        <begin position="44"/>
        <end position="80"/>
    </location>
</feature>
<dbReference type="EMBL" id="LZPO01017321">
    <property type="protein sequence ID" value="OBS80719.1"/>
    <property type="molecule type" value="Genomic_DNA"/>
</dbReference>
<proteinExistence type="predicted"/>
<feature type="non-terminal residue" evidence="3">
    <location>
        <position position="109"/>
    </location>
</feature>
<evidence type="ECO:0000259" key="2">
    <source>
        <dbReference type="SMART" id="SM01277"/>
    </source>
</evidence>
<feature type="region of interest" description="Disordered" evidence="1">
    <location>
        <begin position="1"/>
        <end position="29"/>
    </location>
</feature>
<name>A0A1A6HR66_NEOLE</name>
<protein>
    <recommendedName>
        <fullName evidence="2">Disks large homologue 1 N-terminal PEST domain-containing protein</fullName>
    </recommendedName>
</protein>
<dbReference type="InterPro" id="IPR019590">
    <property type="entry name" value="DLG1_PEST_dom"/>
</dbReference>
<evidence type="ECO:0000313" key="4">
    <source>
        <dbReference type="Proteomes" id="UP000092124"/>
    </source>
</evidence>
<dbReference type="OrthoDB" id="78824at2759"/>
<dbReference type="Pfam" id="PF10608">
    <property type="entry name" value="MAGUK_N_PEST"/>
    <property type="match status" value="1"/>
</dbReference>
<reference evidence="3 4" key="1">
    <citation type="submission" date="2016-06" db="EMBL/GenBank/DDBJ databases">
        <title>The Draft Genome Sequence and Annotation of the Desert Woodrat Neotoma lepida.</title>
        <authorList>
            <person name="Campbell M."/>
            <person name="Oakeson K.F."/>
            <person name="Yandell M."/>
            <person name="Halpert J.R."/>
            <person name="Dearing D."/>
        </authorList>
    </citation>
    <scope>NUCLEOTIDE SEQUENCE [LARGE SCALE GENOMIC DNA]</scope>
    <source>
        <strain evidence="3">417</strain>
        <tissue evidence="3">Liver</tissue>
    </source>
</reference>
<feature type="domain" description="Disks large homologue 1 N-terminal PEST" evidence="2">
    <location>
        <begin position="11"/>
        <end position="109"/>
    </location>
</feature>
<evidence type="ECO:0000313" key="3">
    <source>
        <dbReference type="EMBL" id="OBS80719.1"/>
    </source>
</evidence>
<sequence length="109" mass="12224">MPVRKQGTVNEKYRYQDEEVPPPEHISPQVTNEVLGPELVHVSEKNLRGGNTSSSHGSVGPKQKHWAKKGSSDELQAEPEPSRWQQIVAFFTRRHSFIDCISVATSSTQ</sequence>
<organism evidence="3 4">
    <name type="scientific">Neotoma lepida</name>
    <name type="common">Desert woodrat</name>
    <dbReference type="NCBI Taxonomy" id="56216"/>
    <lineage>
        <taxon>Eukaryota</taxon>
        <taxon>Metazoa</taxon>
        <taxon>Chordata</taxon>
        <taxon>Craniata</taxon>
        <taxon>Vertebrata</taxon>
        <taxon>Euteleostomi</taxon>
        <taxon>Mammalia</taxon>
        <taxon>Eutheria</taxon>
        <taxon>Euarchontoglires</taxon>
        <taxon>Glires</taxon>
        <taxon>Rodentia</taxon>
        <taxon>Myomorpha</taxon>
        <taxon>Muroidea</taxon>
        <taxon>Cricetidae</taxon>
        <taxon>Neotominae</taxon>
        <taxon>Neotoma</taxon>
    </lineage>
</organism>
<evidence type="ECO:0000256" key="1">
    <source>
        <dbReference type="SAM" id="MobiDB-lite"/>
    </source>
</evidence>
<gene>
    <name evidence="3" type="ORF">A6R68_21075</name>
</gene>
<dbReference type="Proteomes" id="UP000092124">
    <property type="component" value="Unassembled WGS sequence"/>
</dbReference>